<accession>A0A9D1UCB8</accession>
<gene>
    <name evidence="1" type="ORF">H9742_07810</name>
</gene>
<dbReference type="EMBL" id="DXGH01000041">
    <property type="protein sequence ID" value="HIW81406.1"/>
    <property type="molecule type" value="Genomic_DNA"/>
</dbReference>
<dbReference type="Proteomes" id="UP000824265">
    <property type="component" value="Unassembled WGS sequence"/>
</dbReference>
<comment type="caution">
    <text evidence="1">The sequence shown here is derived from an EMBL/GenBank/DDBJ whole genome shotgun (WGS) entry which is preliminary data.</text>
</comment>
<organism evidence="1 2">
    <name type="scientific">Candidatus Acetatifactor stercoripullorum</name>
    <dbReference type="NCBI Taxonomy" id="2838414"/>
    <lineage>
        <taxon>Bacteria</taxon>
        <taxon>Bacillati</taxon>
        <taxon>Bacillota</taxon>
        <taxon>Clostridia</taxon>
        <taxon>Lachnospirales</taxon>
        <taxon>Lachnospiraceae</taxon>
        <taxon>Acetatifactor</taxon>
    </lineage>
</organism>
<dbReference type="InterPro" id="IPR016621">
    <property type="entry name" value="UCP014543"/>
</dbReference>
<evidence type="ECO:0000313" key="2">
    <source>
        <dbReference type="Proteomes" id="UP000824265"/>
    </source>
</evidence>
<sequence>MKNQQKILLFHVDREKQAQLSKLCLSMGIQMIFIEKKQYGETLGALAKIQGIPLSNTPDTGAEFPAEMMVFSGMDSQALDRFLKKYRELQIAPIALKAVLTPNNIFWNPRQLYGELQKEHAAFQKQPFER</sequence>
<dbReference type="Pfam" id="PF12646">
    <property type="entry name" value="DUF3783"/>
    <property type="match status" value="1"/>
</dbReference>
<proteinExistence type="predicted"/>
<evidence type="ECO:0000313" key="1">
    <source>
        <dbReference type="EMBL" id="HIW81406.1"/>
    </source>
</evidence>
<name>A0A9D1UCB8_9FIRM</name>
<protein>
    <submittedName>
        <fullName evidence="1">DUF3783 domain-containing protein</fullName>
    </submittedName>
</protein>
<reference evidence="1" key="1">
    <citation type="journal article" date="2021" name="PeerJ">
        <title>Extensive microbial diversity within the chicken gut microbiome revealed by metagenomics and culture.</title>
        <authorList>
            <person name="Gilroy R."/>
            <person name="Ravi A."/>
            <person name="Getino M."/>
            <person name="Pursley I."/>
            <person name="Horton D.L."/>
            <person name="Alikhan N.F."/>
            <person name="Baker D."/>
            <person name="Gharbi K."/>
            <person name="Hall N."/>
            <person name="Watson M."/>
            <person name="Adriaenssens E.M."/>
            <person name="Foster-Nyarko E."/>
            <person name="Jarju S."/>
            <person name="Secka A."/>
            <person name="Antonio M."/>
            <person name="Oren A."/>
            <person name="Chaudhuri R.R."/>
            <person name="La Ragione R."/>
            <person name="Hildebrand F."/>
            <person name="Pallen M.J."/>
        </authorList>
    </citation>
    <scope>NUCLEOTIDE SEQUENCE</scope>
    <source>
        <strain evidence="1">CHK195-6426</strain>
    </source>
</reference>
<dbReference type="AlphaFoldDB" id="A0A9D1UCB8"/>
<reference evidence="1" key="2">
    <citation type="submission" date="2021-04" db="EMBL/GenBank/DDBJ databases">
        <authorList>
            <person name="Gilroy R."/>
        </authorList>
    </citation>
    <scope>NUCLEOTIDE SEQUENCE</scope>
    <source>
        <strain evidence="1">CHK195-6426</strain>
    </source>
</reference>